<dbReference type="Pfam" id="PF00280">
    <property type="entry name" value="potato_inhibit"/>
    <property type="match status" value="1"/>
</dbReference>
<dbReference type="Gene3D" id="3.30.10.10">
    <property type="entry name" value="Trypsin Inhibitor V, subunit A"/>
    <property type="match status" value="1"/>
</dbReference>
<dbReference type="GO" id="GO:0009611">
    <property type="term" value="P:response to wounding"/>
    <property type="evidence" value="ECO:0007669"/>
    <property type="project" value="InterPro"/>
</dbReference>
<reference evidence="4 5" key="1">
    <citation type="journal article" date="2009" name="Nat. Genet.">
        <title>The genome of the cucumber, Cucumis sativus L.</title>
        <authorList>
            <person name="Huang S."/>
            <person name="Li R."/>
            <person name="Zhang Z."/>
            <person name="Li L."/>
            <person name="Gu X."/>
            <person name="Fan W."/>
            <person name="Lucas W.J."/>
            <person name="Wang X."/>
            <person name="Xie B."/>
            <person name="Ni P."/>
            <person name="Ren Y."/>
            <person name="Zhu H."/>
            <person name="Li J."/>
            <person name="Lin K."/>
            <person name="Jin W."/>
            <person name="Fei Z."/>
            <person name="Li G."/>
            <person name="Staub J."/>
            <person name="Kilian A."/>
            <person name="van der Vossen E.A."/>
            <person name="Wu Y."/>
            <person name="Guo J."/>
            <person name="He J."/>
            <person name="Jia Z."/>
            <person name="Ren Y."/>
            <person name="Tian G."/>
            <person name="Lu Y."/>
            <person name="Ruan J."/>
            <person name="Qian W."/>
            <person name="Wang M."/>
            <person name="Huang Q."/>
            <person name="Li B."/>
            <person name="Xuan Z."/>
            <person name="Cao J."/>
            <person name="Asan"/>
            <person name="Wu Z."/>
            <person name="Zhang J."/>
            <person name="Cai Q."/>
            <person name="Bai Y."/>
            <person name="Zhao B."/>
            <person name="Han Y."/>
            <person name="Li Y."/>
            <person name="Li X."/>
            <person name="Wang S."/>
            <person name="Shi Q."/>
            <person name="Liu S."/>
            <person name="Cho W.K."/>
            <person name="Kim J.Y."/>
            <person name="Xu Y."/>
            <person name="Heller-Uszynska K."/>
            <person name="Miao H."/>
            <person name="Cheng Z."/>
            <person name="Zhang S."/>
            <person name="Wu J."/>
            <person name="Yang Y."/>
            <person name="Kang H."/>
            <person name="Li M."/>
            <person name="Liang H."/>
            <person name="Ren X."/>
            <person name="Shi Z."/>
            <person name="Wen M."/>
            <person name="Jian M."/>
            <person name="Yang H."/>
            <person name="Zhang G."/>
            <person name="Yang Z."/>
            <person name="Chen R."/>
            <person name="Liu S."/>
            <person name="Li J."/>
            <person name="Ma L."/>
            <person name="Liu H."/>
            <person name="Zhou Y."/>
            <person name="Zhao J."/>
            <person name="Fang X."/>
            <person name="Li G."/>
            <person name="Fang L."/>
            <person name="Li Y."/>
            <person name="Liu D."/>
            <person name="Zheng H."/>
            <person name="Zhang Y."/>
            <person name="Qin N."/>
            <person name="Li Z."/>
            <person name="Yang G."/>
            <person name="Yang S."/>
            <person name="Bolund L."/>
            <person name="Kristiansen K."/>
            <person name="Zheng H."/>
            <person name="Li S."/>
            <person name="Zhang X."/>
            <person name="Yang H."/>
            <person name="Wang J."/>
            <person name="Sun R."/>
            <person name="Zhang B."/>
            <person name="Jiang S."/>
            <person name="Wang J."/>
            <person name="Du Y."/>
            <person name="Li S."/>
        </authorList>
    </citation>
    <scope>NUCLEOTIDE SEQUENCE [LARGE SCALE GENOMIC DNA]</scope>
    <source>
        <strain evidence="5">cv. 9930</strain>
    </source>
</reference>
<dbReference type="EMBL" id="CM002924">
    <property type="protein sequence ID" value="KGN56903.1"/>
    <property type="molecule type" value="Genomic_DNA"/>
</dbReference>
<comment type="similarity">
    <text evidence="1">Belongs to the protease inhibitor I13 (potato type I serine protease inhibitor) family.</text>
</comment>
<reference evidence="4 5" key="2">
    <citation type="journal article" date="2009" name="PLoS ONE">
        <title>An integrated genetic and cytogenetic map of the cucumber genome.</title>
        <authorList>
            <person name="Ren Y."/>
            <person name="Zhang Z."/>
            <person name="Liu J."/>
            <person name="Staub J.E."/>
            <person name="Han Y."/>
            <person name="Cheng Z."/>
            <person name="Li X."/>
            <person name="Lu J."/>
            <person name="Miao H."/>
            <person name="Kang H."/>
            <person name="Xie B."/>
            <person name="Gu X."/>
            <person name="Wang X."/>
            <person name="Du Y."/>
            <person name="Jin W."/>
            <person name="Huang S."/>
        </authorList>
    </citation>
    <scope>NUCLEOTIDE SEQUENCE [LARGE SCALE GENOMIC DNA]</scope>
    <source>
        <strain evidence="5">cv. 9930</strain>
    </source>
</reference>
<dbReference type="OMA" id="KCAVETI"/>
<evidence type="ECO:0000256" key="3">
    <source>
        <dbReference type="ARBA" id="ARBA00022900"/>
    </source>
</evidence>
<reference evidence="4 5" key="4">
    <citation type="journal article" date="2011" name="BMC Genomics">
        <title>RNA-Seq improves annotation of protein-coding genes in the cucumber genome.</title>
        <authorList>
            <person name="Li Z."/>
            <person name="Zhang Z."/>
            <person name="Yan P."/>
            <person name="Huang S."/>
            <person name="Fei Z."/>
            <person name="Lin K."/>
        </authorList>
    </citation>
    <scope>NUCLEOTIDE SEQUENCE [LARGE SCALE GENOMIC DNA]</scope>
    <source>
        <strain evidence="5">cv. 9930</strain>
    </source>
</reference>
<dbReference type="PANTHER" id="PTHR33091:SF110">
    <property type="entry name" value="GLU S.GRISEUS PROTEASE INHIBITOR-LIKE"/>
    <property type="match status" value="1"/>
</dbReference>
<dbReference type="SUPFAM" id="SSF54654">
    <property type="entry name" value="CI-2 family of serine protease inhibitors"/>
    <property type="match status" value="1"/>
</dbReference>
<name>A0A0A0L593_CUCSA</name>
<dbReference type="InterPro" id="IPR036354">
    <property type="entry name" value="Prot_inh_pot1_sf"/>
</dbReference>
<dbReference type="InterPro" id="IPR000864">
    <property type="entry name" value="Prot_inh_pot1"/>
</dbReference>
<evidence type="ECO:0000313" key="5">
    <source>
        <dbReference type="Proteomes" id="UP000029981"/>
    </source>
</evidence>
<evidence type="ECO:0000256" key="2">
    <source>
        <dbReference type="ARBA" id="ARBA00022690"/>
    </source>
</evidence>
<accession>A0A0A0L593</accession>
<dbReference type="Proteomes" id="UP000029981">
    <property type="component" value="Chromosome 3"/>
</dbReference>
<organism evidence="4 5">
    <name type="scientific">Cucumis sativus</name>
    <name type="common">Cucumber</name>
    <dbReference type="NCBI Taxonomy" id="3659"/>
    <lineage>
        <taxon>Eukaryota</taxon>
        <taxon>Viridiplantae</taxon>
        <taxon>Streptophyta</taxon>
        <taxon>Embryophyta</taxon>
        <taxon>Tracheophyta</taxon>
        <taxon>Spermatophyta</taxon>
        <taxon>Magnoliopsida</taxon>
        <taxon>eudicotyledons</taxon>
        <taxon>Gunneridae</taxon>
        <taxon>Pentapetalae</taxon>
        <taxon>rosids</taxon>
        <taxon>fabids</taxon>
        <taxon>Cucurbitales</taxon>
        <taxon>Cucurbitaceae</taxon>
        <taxon>Benincaseae</taxon>
        <taxon>Cucumis</taxon>
    </lineage>
</organism>
<evidence type="ECO:0000256" key="1">
    <source>
        <dbReference type="ARBA" id="ARBA00008210"/>
    </source>
</evidence>
<protein>
    <submittedName>
        <fullName evidence="4">Uncharacterized protein</fullName>
    </submittedName>
</protein>
<keyword evidence="2" id="KW-0646">Protease inhibitor</keyword>
<reference evidence="4 5" key="3">
    <citation type="journal article" date="2010" name="BMC Genomics">
        <title>Transcriptome sequencing and comparative analysis of cucumber flowers with different sex types.</title>
        <authorList>
            <person name="Guo S."/>
            <person name="Zheng Y."/>
            <person name="Joung J.G."/>
            <person name="Liu S."/>
            <person name="Zhang Z."/>
            <person name="Crasta O.R."/>
            <person name="Sobral B.W."/>
            <person name="Xu Y."/>
            <person name="Huang S."/>
            <person name="Fei Z."/>
        </authorList>
    </citation>
    <scope>NUCLEOTIDE SEQUENCE [LARGE SCALE GENOMIC DNA]</scope>
    <source>
        <strain evidence="5">cv. 9930</strain>
    </source>
</reference>
<dbReference type="Gramene" id="KGN56903">
    <property type="protein sequence ID" value="KGN56903"/>
    <property type="gene ID" value="Csa_3G142950"/>
</dbReference>
<dbReference type="AlphaFoldDB" id="A0A0A0L593"/>
<dbReference type="PANTHER" id="PTHR33091">
    <property type="entry name" value="PROTEIN, PUTATIVE, EXPRESSED-RELATED"/>
    <property type="match status" value="1"/>
</dbReference>
<sequence length="71" mass="7729">MPNSCKGKSSWPELVNAPGEIAVKIIEKENSSVKAIIVEEGSSVVTNFECGRVFVFIHKKSNMVTKTPHIG</sequence>
<gene>
    <name evidence="4" type="ORF">Csa_3G142950</name>
</gene>
<keyword evidence="5" id="KW-1185">Reference proteome</keyword>
<evidence type="ECO:0000313" key="4">
    <source>
        <dbReference type="EMBL" id="KGN56903.1"/>
    </source>
</evidence>
<dbReference type="GO" id="GO:0004867">
    <property type="term" value="F:serine-type endopeptidase inhibitor activity"/>
    <property type="evidence" value="ECO:0007669"/>
    <property type="project" value="UniProtKB-KW"/>
</dbReference>
<keyword evidence="3" id="KW-0722">Serine protease inhibitor</keyword>
<proteinExistence type="inferred from homology"/>